<protein>
    <submittedName>
        <fullName evidence="3">Uncharacterized protein</fullName>
    </submittedName>
</protein>
<sequence length="106" mass="12038">MGFLRLFKPPSHQQFSYKPRYWDPKKEESEARQKRVEQLQEGGVDAMKTRISGGFRKGAGGAAAGSYRNARVKRSNATLFIVIICLMVISYLALMVYFPDMSAWLS</sequence>
<evidence type="ECO:0000313" key="3">
    <source>
        <dbReference type="EMBL" id="SER44686.1"/>
    </source>
</evidence>
<dbReference type="OrthoDB" id="1494520at2"/>
<evidence type="ECO:0000313" key="4">
    <source>
        <dbReference type="Proteomes" id="UP000199021"/>
    </source>
</evidence>
<dbReference type="AlphaFoldDB" id="A0A1H9P8Z9"/>
<feature type="compositionally biased region" description="Basic and acidic residues" evidence="1">
    <location>
        <begin position="20"/>
        <end position="38"/>
    </location>
</feature>
<keyword evidence="2" id="KW-0472">Membrane</keyword>
<dbReference type="EMBL" id="FOFB01000044">
    <property type="protein sequence ID" value="SER44686.1"/>
    <property type="molecule type" value="Genomic_DNA"/>
</dbReference>
<dbReference type="STRING" id="478744.SAMN05444359_14412"/>
<gene>
    <name evidence="3" type="ORF">SAMN05444359_14412</name>
</gene>
<keyword evidence="4" id="KW-1185">Reference proteome</keyword>
<accession>A0A1H9P8Z9</accession>
<dbReference type="RefSeq" id="WP_090173493.1">
    <property type="nucleotide sequence ID" value="NZ_FOFB01000044.1"/>
</dbReference>
<feature type="transmembrane region" description="Helical" evidence="2">
    <location>
        <begin position="77"/>
        <end position="98"/>
    </location>
</feature>
<name>A0A1H9P8Z9_9BACT</name>
<dbReference type="Proteomes" id="UP000199021">
    <property type="component" value="Unassembled WGS sequence"/>
</dbReference>
<organism evidence="3 4">
    <name type="scientific">Neolewinella agarilytica</name>
    <dbReference type="NCBI Taxonomy" id="478744"/>
    <lineage>
        <taxon>Bacteria</taxon>
        <taxon>Pseudomonadati</taxon>
        <taxon>Bacteroidota</taxon>
        <taxon>Saprospiria</taxon>
        <taxon>Saprospirales</taxon>
        <taxon>Lewinellaceae</taxon>
        <taxon>Neolewinella</taxon>
    </lineage>
</organism>
<keyword evidence="2" id="KW-0812">Transmembrane</keyword>
<proteinExistence type="predicted"/>
<dbReference type="InParanoid" id="A0A1H9P8Z9"/>
<reference evidence="4" key="1">
    <citation type="submission" date="2016-10" db="EMBL/GenBank/DDBJ databases">
        <authorList>
            <person name="Varghese N."/>
            <person name="Submissions S."/>
        </authorList>
    </citation>
    <scope>NUCLEOTIDE SEQUENCE [LARGE SCALE GENOMIC DNA]</scope>
    <source>
        <strain evidence="4">DSM 24740</strain>
    </source>
</reference>
<evidence type="ECO:0000256" key="1">
    <source>
        <dbReference type="SAM" id="MobiDB-lite"/>
    </source>
</evidence>
<keyword evidence="2" id="KW-1133">Transmembrane helix</keyword>
<feature type="region of interest" description="Disordered" evidence="1">
    <location>
        <begin position="17"/>
        <end position="39"/>
    </location>
</feature>
<evidence type="ECO:0000256" key="2">
    <source>
        <dbReference type="SAM" id="Phobius"/>
    </source>
</evidence>